<evidence type="ECO:0000313" key="2">
    <source>
        <dbReference type="Proteomes" id="UP000627464"/>
    </source>
</evidence>
<evidence type="ECO:0000313" key="1">
    <source>
        <dbReference type="EMBL" id="GGA36394.1"/>
    </source>
</evidence>
<accession>A0ABQ1G2Z6</accession>
<dbReference type="Proteomes" id="UP000627464">
    <property type="component" value="Unassembled WGS sequence"/>
</dbReference>
<evidence type="ECO:0008006" key="3">
    <source>
        <dbReference type="Google" id="ProtNLM"/>
    </source>
</evidence>
<sequence length="46" mass="5220">MIHSKGLHIDAVLSFYLYELGLTEQSEKLLRSVVSNGFKSEMTFLS</sequence>
<reference evidence="2" key="1">
    <citation type="journal article" date="2019" name="Int. J. Syst. Evol. Microbiol.">
        <title>The Global Catalogue of Microorganisms (GCM) 10K type strain sequencing project: providing services to taxonomists for standard genome sequencing and annotation.</title>
        <authorList>
            <consortium name="The Broad Institute Genomics Platform"/>
            <consortium name="The Broad Institute Genome Sequencing Center for Infectious Disease"/>
            <person name="Wu L."/>
            <person name="Ma J."/>
        </authorList>
    </citation>
    <scope>NUCLEOTIDE SEQUENCE [LARGE SCALE GENOMIC DNA]</scope>
    <source>
        <strain evidence="2">CGMCC 1.12806</strain>
    </source>
</reference>
<name>A0ABQ1G2Z6_9GAMM</name>
<protein>
    <recommendedName>
        <fullName evidence="3">LisH domain-containing protein</fullName>
    </recommendedName>
</protein>
<proteinExistence type="predicted"/>
<organism evidence="1 2">
    <name type="scientific">Hafnia psychrotolerans</name>
    <dbReference type="NCBI Taxonomy" id="1477018"/>
    <lineage>
        <taxon>Bacteria</taxon>
        <taxon>Pseudomonadati</taxon>
        <taxon>Pseudomonadota</taxon>
        <taxon>Gammaproteobacteria</taxon>
        <taxon>Enterobacterales</taxon>
        <taxon>Hafniaceae</taxon>
        <taxon>Hafnia</taxon>
    </lineage>
</organism>
<comment type="caution">
    <text evidence="1">The sequence shown here is derived from an EMBL/GenBank/DDBJ whole genome shotgun (WGS) entry which is preliminary data.</text>
</comment>
<dbReference type="EMBL" id="BMFZ01000002">
    <property type="protein sequence ID" value="GGA36394.1"/>
    <property type="molecule type" value="Genomic_DNA"/>
</dbReference>
<keyword evidence="2" id="KW-1185">Reference proteome</keyword>
<gene>
    <name evidence="1" type="ORF">GCM10011328_09050</name>
</gene>